<reference evidence="11" key="1">
    <citation type="submission" date="2021-05" db="EMBL/GenBank/DDBJ databases">
        <title>The genome of the haptophyte Pavlova lutheri (Diacronema luteri, Pavlovales) - a model for lipid biosynthesis in eukaryotic algae.</title>
        <authorList>
            <person name="Hulatt C.J."/>
            <person name="Posewitz M.C."/>
        </authorList>
    </citation>
    <scope>NUCLEOTIDE SEQUENCE</scope>
    <source>
        <strain evidence="11">NIVA-4/92</strain>
    </source>
</reference>
<feature type="domain" description="Helicase ATP-binding" evidence="9">
    <location>
        <begin position="62"/>
        <end position="293"/>
    </location>
</feature>
<proteinExistence type="inferred from homology"/>
<evidence type="ECO:0000256" key="8">
    <source>
        <dbReference type="SAM" id="MobiDB-lite"/>
    </source>
</evidence>
<dbReference type="PROSITE" id="PS51194">
    <property type="entry name" value="HELICASE_CTER"/>
    <property type="match status" value="1"/>
</dbReference>
<dbReference type="SMART" id="SM00490">
    <property type="entry name" value="HELICc"/>
    <property type="match status" value="1"/>
</dbReference>
<dbReference type="InterPro" id="IPR011545">
    <property type="entry name" value="DEAD/DEAH_box_helicase_dom"/>
</dbReference>
<dbReference type="Gene3D" id="3.40.50.300">
    <property type="entry name" value="P-loop containing nucleotide triphosphate hydrolases"/>
    <property type="match status" value="2"/>
</dbReference>
<dbReference type="PROSITE" id="PS00039">
    <property type="entry name" value="DEAD_ATP_HELICASE"/>
    <property type="match status" value="1"/>
</dbReference>
<evidence type="ECO:0000256" key="6">
    <source>
        <dbReference type="RuleBase" id="RU000492"/>
    </source>
</evidence>
<protein>
    <recommendedName>
        <fullName evidence="7">ATP-dependent RNA helicase</fullName>
        <ecNumber evidence="7">3.6.4.13</ecNumber>
    </recommendedName>
</protein>
<dbReference type="Pfam" id="PF00271">
    <property type="entry name" value="Helicase_C"/>
    <property type="match status" value="1"/>
</dbReference>
<feature type="region of interest" description="Disordered" evidence="8">
    <location>
        <begin position="635"/>
        <end position="657"/>
    </location>
</feature>
<dbReference type="PROSITE" id="PS51192">
    <property type="entry name" value="HELICASE_ATP_BIND_1"/>
    <property type="match status" value="1"/>
</dbReference>
<dbReference type="SUPFAM" id="SSF52540">
    <property type="entry name" value="P-loop containing nucleoside triphosphate hydrolases"/>
    <property type="match status" value="1"/>
</dbReference>
<dbReference type="GO" id="GO:0003723">
    <property type="term" value="F:RNA binding"/>
    <property type="evidence" value="ECO:0007669"/>
    <property type="project" value="UniProtKB-UniRule"/>
</dbReference>
<sequence length="657" mass="69535">MVDPSMDDDDDDPLPFVDVSEELRVSPAAIGLDARLSAALESMGIRTLFAVQASTIPWLLRAEAARLHSDLCVCAPTGSGKTLAYALPIVHCLLPRIVRRLRAVVVLPTRSLAVQVEAVFAALTAGSDLVVGTALGDVPFALERARLVEPAAANAAHSAEPRGGSSRVDILIATPGRLVDQLRCADGGVSLQHARWLVIDEADRLMAQAYDQWLPLVLESAHLSPVAIAPRPLDAATPPFCARLAQPALADRSTGGASVAAGAPSLRKLLFSATLTNDAHSLSALQLRAPVYLRVGSARYAMPSSLHDEYAVCSRALKPLFLLAALARLRGSRERARDGGGERVLCFTRSVDGAHRLTRVLQQLGVLALEYSRNLQHGARADALLRFAAGAGGSGGEVDGRGGDEGAAPPPPCEILIASDAMARGLDIGSIGHVINYDVPTRMSTYVHRAGRTARAGRAGTCCTLVTRDQAKHFKEMLLHADRHPTAVHLEIGPTATAAPLGPPTDRDALLPSDVSRDGGEPEPPLALALDEASAARAAWIRRYERALRAVQRVLELERRGLLAMHEWPPDDALIGDDDDGWTADAPGEQLVDTRVSAAGAVGGAAHVGDGGEAPLRRDRAAHLTKLMREQLVARAAEGRAASKRSRKRESRGGAVT</sequence>
<dbReference type="SMART" id="SM00487">
    <property type="entry name" value="DEXDc"/>
    <property type="match status" value="1"/>
</dbReference>
<feature type="domain" description="Helicase C-terminal" evidence="10">
    <location>
        <begin position="321"/>
        <end position="501"/>
    </location>
</feature>
<dbReference type="GO" id="GO:0003724">
    <property type="term" value="F:RNA helicase activity"/>
    <property type="evidence" value="ECO:0007669"/>
    <property type="project" value="UniProtKB-EC"/>
</dbReference>
<keyword evidence="3 6" id="KW-0347">Helicase</keyword>
<organism evidence="11 12">
    <name type="scientific">Diacronema lutheri</name>
    <name type="common">Unicellular marine alga</name>
    <name type="synonym">Monochrysis lutheri</name>
    <dbReference type="NCBI Taxonomy" id="2081491"/>
    <lineage>
        <taxon>Eukaryota</taxon>
        <taxon>Haptista</taxon>
        <taxon>Haptophyta</taxon>
        <taxon>Pavlovophyceae</taxon>
        <taxon>Pavlovales</taxon>
        <taxon>Pavlovaceae</taxon>
        <taxon>Diacronema</taxon>
    </lineage>
</organism>
<evidence type="ECO:0000256" key="3">
    <source>
        <dbReference type="ARBA" id="ARBA00022806"/>
    </source>
</evidence>
<evidence type="ECO:0000256" key="2">
    <source>
        <dbReference type="ARBA" id="ARBA00022801"/>
    </source>
</evidence>
<keyword evidence="2 6" id="KW-0378">Hydrolase</keyword>
<evidence type="ECO:0000313" key="12">
    <source>
        <dbReference type="Proteomes" id="UP000751190"/>
    </source>
</evidence>
<evidence type="ECO:0000256" key="1">
    <source>
        <dbReference type="ARBA" id="ARBA00022741"/>
    </source>
</evidence>
<dbReference type="CDD" id="cd18787">
    <property type="entry name" value="SF2_C_DEAD"/>
    <property type="match status" value="1"/>
</dbReference>
<dbReference type="EMBL" id="JAGTXO010000001">
    <property type="protein sequence ID" value="KAG8470274.1"/>
    <property type="molecule type" value="Genomic_DNA"/>
</dbReference>
<dbReference type="InterPro" id="IPR001650">
    <property type="entry name" value="Helicase_C-like"/>
</dbReference>
<dbReference type="GO" id="GO:0016787">
    <property type="term" value="F:hydrolase activity"/>
    <property type="evidence" value="ECO:0007669"/>
    <property type="project" value="UniProtKB-KW"/>
</dbReference>
<dbReference type="OMA" id="HEVKAFD"/>
<dbReference type="InterPro" id="IPR014001">
    <property type="entry name" value="Helicase_ATP-bd"/>
</dbReference>
<feature type="compositionally biased region" description="Basic and acidic residues" evidence="8">
    <location>
        <begin position="505"/>
        <end position="520"/>
    </location>
</feature>
<evidence type="ECO:0000256" key="4">
    <source>
        <dbReference type="ARBA" id="ARBA00022840"/>
    </source>
</evidence>
<dbReference type="OrthoDB" id="3370at2759"/>
<gene>
    <name evidence="11" type="ORF">KFE25_008695</name>
</gene>
<dbReference type="Pfam" id="PF00270">
    <property type="entry name" value="DEAD"/>
    <property type="match status" value="1"/>
</dbReference>
<evidence type="ECO:0000259" key="9">
    <source>
        <dbReference type="PROSITE" id="PS51192"/>
    </source>
</evidence>
<dbReference type="Proteomes" id="UP000751190">
    <property type="component" value="Unassembled WGS sequence"/>
</dbReference>
<evidence type="ECO:0000256" key="7">
    <source>
        <dbReference type="RuleBase" id="RU365068"/>
    </source>
</evidence>
<feature type="region of interest" description="Disordered" evidence="8">
    <location>
        <begin position="495"/>
        <end position="523"/>
    </location>
</feature>
<accession>A0A8J6CF31</accession>
<evidence type="ECO:0000259" key="10">
    <source>
        <dbReference type="PROSITE" id="PS51194"/>
    </source>
</evidence>
<keyword evidence="5 7" id="KW-0694">RNA-binding</keyword>
<evidence type="ECO:0000256" key="5">
    <source>
        <dbReference type="ARBA" id="ARBA00022884"/>
    </source>
</evidence>
<dbReference type="CDD" id="cd17956">
    <property type="entry name" value="DEADc_DDX51"/>
    <property type="match status" value="1"/>
</dbReference>
<dbReference type="GO" id="GO:0005524">
    <property type="term" value="F:ATP binding"/>
    <property type="evidence" value="ECO:0007669"/>
    <property type="project" value="UniProtKB-UniRule"/>
</dbReference>
<keyword evidence="4 6" id="KW-0067">ATP-binding</keyword>
<evidence type="ECO:0000313" key="11">
    <source>
        <dbReference type="EMBL" id="KAG8470274.1"/>
    </source>
</evidence>
<dbReference type="InterPro" id="IPR000629">
    <property type="entry name" value="RNA-helicase_DEAD-box_CS"/>
</dbReference>
<dbReference type="InterPro" id="IPR027417">
    <property type="entry name" value="P-loop_NTPase"/>
</dbReference>
<name>A0A8J6CF31_DIALT</name>
<keyword evidence="12" id="KW-1185">Reference proteome</keyword>
<comment type="catalytic activity">
    <reaction evidence="7">
        <text>ATP + H2O = ADP + phosphate + H(+)</text>
        <dbReference type="Rhea" id="RHEA:13065"/>
        <dbReference type="ChEBI" id="CHEBI:15377"/>
        <dbReference type="ChEBI" id="CHEBI:15378"/>
        <dbReference type="ChEBI" id="CHEBI:30616"/>
        <dbReference type="ChEBI" id="CHEBI:43474"/>
        <dbReference type="ChEBI" id="CHEBI:456216"/>
        <dbReference type="EC" id="3.6.4.13"/>
    </reaction>
</comment>
<keyword evidence="1 6" id="KW-0547">Nucleotide-binding</keyword>
<dbReference type="PANTHER" id="PTHR24031">
    <property type="entry name" value="RNA HELICASE"/>
    <property type="match status" value="1"/>
</dbReference>
<comment type="domain">
    <text evidence="7">The Q motif is unique to and characteristic of the DEAD box family of RNA helicases and controls ATP binding and hydrolysis.</text>
</comment>
<dbReference type="EC" id="3.6.4.13" evidence="7"/>
<comment type="function">
    <text evidence="7">RNA helicase.</text>
</comment>
<comment type="similarity">
    <text evidence="6">Belongs to the DEAD box helicase family.</text>
</comment>
<dbReference type="AlphaFoldDB" id="A0A8J6CF31"/>
<comment type="caution">
    <text evidence="11">The sequence shown here is derived from an EMBL/GenBank/DDBJ whole genome shotgun (WGS) entry which is preliminary data.</text>
</comment>